<dbReference type="EMBL" id="LGGP01000167">
    <property type="protein sequence ID" value="KUK80366.1"/>
    <property type="molecule type" value="Genomic_DNA"/>
</dbReference>
<proteinExistence type="predicted"/>
<organism evidence="1 2">
    <name type="scientific">Mesotoga prima</name>
    <dbReference type="NCBI Taxonomy" id="1184387"/>
    <lineage>
        <taxon>Bacteria</taxon>
        <taxon>Thermotogati</taxon>
        <taxon>Thermotogota</taxon>
        <taxon>Thermotogae</taxon>
        <taxon>Kosmotogales</taxon>
        <taxon>Kosmotogaceae</taxon>
        <taxon>Mesotoga</taxon>
    </lineage>
</organism>
<comment type="caution">
    <text evidence="1">The sequence shown here is derived from an EMBL/GenBank/DDBJ whole genome shotgun (WGS) entry which is preliminary data.</text>
</comment>
<dbReference type="AlphaFoldDB" id="A0A117M288"/>
<gene>
    <name evidence="1" type="ORF">XD94_1022</name>
</gene>
<dbReference type="PATRIC" id="fig|1184387.3.peg.1433"/>
<evidence type="ECO:0000313" key="2">
    <source>
        <dbReference type="Proteomes" id="UP000054092"/>
    </source>
</evidence>
<sequence length="71" mass="8109">MLYRHRFLGQAVSLSRVAITFEKQKEIEKEAIFGTTKEGSFFASDSTTLNLVLKQIASTVELIVFRSNLLW</sequence>
<name>A0A117M288_9BACT</name>
<protein>
    <submittedName>
        <fullName evidence="1">Uncharacterized protein</fullName>
    </submittedName>
</protein>
<dbReference type="Proteomes" id="UP000054092">
    <property type="component" value="Unassembled WGS sequence"/>
</dbReference>
<evidence type="ECO:0000313" key="1">
    <source>
        <dbReference type="EMBL" id="KUK80366.1"/>
    </source>
</evidence>
<accession>A0A117M288</accession>
<reference evidence="2" key="1">
    <citation type="journal article" date="2015" name="MBio">
        <title>Genome-Resolved Metagenomic Analysis Reveals Roles for Candidate Phyla and Other Microbial Community Members in Biogeochemical Transformations in Oil Reservoirs.</title>
        <authorList>
            <person name="Hu P."/>
            <person name="Tom L."/>
            <person name="Singh A."/>
            <person name="Thomas B.C."/>
            <person name="Baker B.J."/>
            <person name="Piceno Y.M."/>
            <person name="Andersen G.L."/>
            <person name="Banfield J.F."/>
        </authorList>
    </citation>
    <scope>NUCLEOTIDE SEQUENCE [LARGE SCALE GENOMIC DNA]</scope>
</reference>